<dbReference type="SMART" id="SM00220">
    <property type="entry name" value="S_TKc"/>
    <property type="match status" value="1"/>
</dbReference>
<sequence length="296" mass="32710">MPELSLYWDADDDVEGIRRYTTGGFHPVRLGDVVSSRGTSTAAIADSPSRQYRILHKLGHGAFATVWLADALHEPSQRYVALKICAADADSGHELDIFSRLSHHESKAPNVVQLCDSFSIQGPNGLHAVLVQDVLGSLLSVVRSLSGPKHARSLCRQIAFGQPPSTRASDIWSLACTIYELVFGARLFHFAAQNDALLGAMATLCGEVPREWRSYWDSRERLRNMSVSHETADAEWQRRLEHLTTIPGTTLTEAEVDEIFALLRSMLKIDPECRASAEDVLSHPWFTCDHDSGTSG</sequence>
<evidence type="ECO:0000256" key="1">
    <source>
        <dbReference type="ARBA" id="ARBA00012513"/>
    </source>
</evidence>
<dbReference type="Gene3D" id="3.30.200.20">
    <property type="entry name" value="Phosphorylase Kinase, domain 1"/>
    <property type="match status" value="1"/>
</dbReference>
<comment type="catalytic activity">
    <reaction evidence="8">
        <text>L-seryl-[protein] + ATP = O-phospho-L-seryl-[protein] + ADP + H(+)</text>
        <dbReference type="Rhea" id="RHEA:17989"/>
        <dbReference type="Rhea" id="RHEA-COMP:9863"/>
        <dbReference type="Rhea" id="RHEA-COMP:11604"/>
        <dbReference type="ChEBI" id="CHEBI:15378"/>
        <dbReference type="ChEBI" id="CHEBI:29999"/>
        <dbReference type="ChEBI" id="CHEBI:30616"/>
        <dbReference type="ChEBI" id="CHEBI:83421"/>
        <dbReference type="ChEBI" id="CHEBI:456216"/>
        <dbReference type="EC" id="2.7.11.1"/>
    </reaction>
</comment>
<evidence type="ECO:0000256" key="3">
    <source>
        <dbReference type="ARBA" id="ARBA00022679"/>
    </source>
</evidence>
<evidence type="ECO:0000256" key="4">
    <source>
        <dbReference type="ARBA" id="ARBA00022741"/>
    </source>
</evidence>
<accession>A0A8S0VU68</accession>
<dbReference type="InterPro" id="IPR051334">
    <property type="entry name" value="SRPK"/>
</dbReference>
<feature type="domain" description="Protein kinase" evidence="10">
    <location>
        <begin position="1"/>
        <end position="286"/>
    </location>
</feature>
<dbReference type="PROSITE" id="PS00107">
    <property type="entry name" value="PROTEIN_KINASE_ATP"/>
    <property type="match status" value="1"/>
</dbReference>
<keyword evidence="6 9" id="KW-0067">ATP-binding</keyword>
<evidence type="ECO:0000256" key="8">
    <source>
        <dbReference type="ARBA" id="ARBA00048679"/>
    </source>
</evidence>
<comment type="catalytic activity">
    <reaction evidence="7">
        <text>L-threonyl-[protein] + ATP = O-phospho-L-threonyl-[protein] + ADP + H(+)</text>
        <dbReference type="Rhea" id="RHEA:46608"/>
        <dbReference type="Rhea" id="RHEA-COMP:11060"/>
        <dbReference type="Rhea" id="RHEA-COMP:11605"/>
        <dbReference type="ChEBI" id="CHEBI:15378"/>
        <dbReference type="ChEBI" id="CHEBI:30013"/>
        <dbReference type="ChEBI" id="CHEBI:30616"/>
        <dbReference type="ChEBI" id="CHEBI:61977"/>
        <dbReference type="ChEBI" id="CHEBI:456216"/>
        <dbReference type="EC" id="2.7.11.1"/>
    </reaction>
</comment>
<dbReference type="SUPFAM" id="SSF56112">
    <property type="entry name" value="Protein kinase-like (PK-like)"/>
    <property type="match status" value="1"/>
</dbReference>
<gene>
    <name evidence="11" type="ORF">AAE3_LOCUS3980</name>
</gene>
<keyword evidence="3" id="KW-0808">Transferase</keyword>
<evidence type="ECO:0000256" key="6">
    <source>
        <dbReference type="ARBA" id="ARBA00022840"/>
    </source>
</evidence>
<evidence type="ECO:0000313" key="11">
    <source>
        <dbReference type="EMBL" id="CAA7261710.1"/>
    </source>
</evidence>
<reference evidence="11 12" key="1">
    <citation type="submission" date="2020-01" db="EMBL/GenBank/DDBJ databases">
        <authorList>
            <person name="Gupta K D."/>
        </authorList>
    </citation>
    <scope>NUCLEOTIDE SEQUENCE [LARGE SCALE GENOMIC DNA]</scope>
</reference>
<dbReference type="Pfam" id="PF00069">
    <property type="entry name" value="Pkinase"/>
    <property type="match status" value="1"/>
</dbReference>
<keyword evidence="2" id="KW-0723">Serine/threonine-protein kinase</keyword>
<dbReference type="GO" id="GO:0004674">
    <property type="term" value="F:protein serine/threonine kinase activity"/>
    <property type="evidence" value="ECO:0007669"/>
    <property type="project" value="UniProtKB-KW"/>
</dbReference>
<proteinExistence type="predicted"/>
<evidence type="ECO:0000256" key="9">
    <source>
        <dbReference type="PROSITE-ProRule" id="PRU10141"/>
    </source>
</evidence>
<dbReference type="InterPro" id="IPR000719">
    <property type="entry name" value="Prot_kinase_dom"/>
</dbReference>
<protein>
    <recommendedName>
        <fullName evidence="1">non-specific serine/threonine protein kinase</fullName>
        <ecNumber evidence="1">2.7.11.1</ecNumber>
    </recommendedName>
</protein>
<evidence type="ECO:0000256" key="5">
    <source>
        <dbReference type="ARBA" id="ARBA00022777"/>
    </source>
</evidence>
<dbReference type="AlphaFoldDB" id="A0A8S0VU68"/>
<dbReference type="GO" id="GO:0050684">
    <property type="term" value="P:regulation of mRNA processing"/>
    <property type="evidence" value="ECO:0007669"/>
    <property type="project" value="TreeGrafter"/>
</dbReference>
<dbReference type="GO" id="GO:0005634">
    <property type="term" value="C:nucleus"/>
    <property type="evidence" value="ECO:0007669"/>
    <property type="project" value="TreeGrafter"/>
</dbReference>
<keyword evidence="5" id="KW-0418">Kinase</keyword>
<dbReference type="PROSITE" id="PS50011">
    <property type="entry name" value="PROTEIN_KINASE_DOM"/>
    <property type="match status" value="1"/>
</dbReference>
<dbReference type="OrthoDB" id="2940064at2759"/>
<dbReference type="PANTHER" id="PTHR47634:SF9">
    <property type="entry name" value="PROTEIN KINASE DOMAIN-CONTAINING PROTEIN-RELATED"/>
    <property type="match status" value="1"/>
</dbReference>
<comment type="caution">
    <text evidence="11">The sequence shown here is derived from an EMBL/GenBank/DDBJ whole genome shotgun (WGS) entry which is preliminary data.</text>
</comment>
<name>A0A8S0VU68_CYCAE</name>
<dbReference type="InterPro" id="IPR017441">
    <property type="entry name" value="Protein_kinase_ATP_BS"/>
</dbReference>
<evidence type="ECO:0000256" key="2">
    <source>
        <dbReference type="ARBA" id="ARBA00022527"/>
    </source>
</evidence>
<dbReference type="InterPro" id="IPR011009">
    <property type="entry name" value="Kinase-like_dom_sf"/>
</dbReference>
<organism evidence="11 12">
    <name type="scientific">Cyclocybe aegerita</name>
    <name type="common">Black poplar mushroom</name>
    <name type="synonym">Agrocybe aegerita</name>
    <dbReference type="NCBI Taxonomy" id="1973307"/>
    <lineage>
        <taxon>Eukaryota</taxon>
        <taxon>Fungi</taxon>
        <taxon>Dikarya</taxon>
        <taxon>Basidiomycota</taxon>
        <taxon>Agaricomycotina</taxon>
        <taxon>Agaricomycetes</taxon>
        <taxon>Agaricomycetidae</taxon>
        <taxon>Agaricales</taxon>
        <taxon>Agaricineae</taxon>
        <taxon>Bolbitiaceae</taxon>
        <taxon>Cyclocybe</taxon>
    </lineage>
</organism>
<evidence type="ECO:0000256" key="7">
    <source>
        <dbReference type="ARBA" id="ARBA00047899"/>
    </source>
</evidence>
<dbReference type="Proteomes" id="UP000467700">
    <property type="component" value="Unassembled WGS sequence"/>
</dbReference>
<dbReference type="GO" id="GO:0005524">
    <property type="term" value="F:ATP binding"/>
    <property type="evidence" value="ECO:0007669"/>
    <property type="project" value="UniProtKB-UniRule"/>
</dbReference>
<dbReference type="EMBL" id="CACVBS010000034">
    <property type="protein sequence ID" value="CAA7261710.1"/>
    <property type="molecule type" value="Genomic_DNA"/>
</dbReference>
<dbReference type="EC" id="2.7.11.1" evidence="1"/>
<evidence type="ECO:0000259" key="10">
    <source>
        <dbReference type="PROSITE" id="PS50011"/>
    </source>
</evidence>
<dbReference type="GO" id="GO:0000245">
    <property type="term" value="P:spliceosomal complex assembly"/>
    <property type="evidence" value="ECO:0007669"/>
    <property type="project" value="TreeGrafter"/>
</dbReference>
<dbReference type="GO" id="GO:0005737">
    <property type="term" value="C:cytoplasm"/>
    <property type="evidence" value="ECO:0007669"/>
    <property type="project" value="TreeGrafter"/>
</dbReference>
<feature type="binding site" evidence="9">
    <location>
        <position position="83"/>
    </location>
    <ligand>
        <name>ATP</name>
        <dbReference type="ChEBI" id="CHEBI:30616"/>
    </ligand>
</feature>
<evidence type="ECO:0000313" key="12">
    <source>
        <dbReference type="Proteomes" id="UP000467700"/>
    </source>
</evidence>
<keyword evidence="4 9" id="KW-0547">Nucleotide-binding</keyword>
<keyword evidence="12" id="KW-1185">Reference proteome</keyword>
<dbReference type="Gene3D" id="1.10.510.10">
    <property type="entry name" value="Transferase(Phosphotransferase) domain 1"/>
    <property type="match status" value="1"/>
</dbReference>
<dbReference type="PANTHER" id="PTHR47634">
    <property type="entry name" value="PROTEIN KINASE DOMAIN-CONTAINING PROTEIN-RELATED"/>
    <property type="match status" value="1"/>
</dbReference>